<sequence length="53" mass="5949">MPKRMQVLILKVRCAEFTRKAIQAGGITLGHTYHAKDYGPNVKKRGFTAIGYL</sequence>
<dbReference type="AlphaFoldDB" id="A0A379WPG6"/>
<protein>
    <submittedName>
        <fullName evidence="1">Uncharacterized protein</fullName>
    </submittedName>
</protein>
<proteinExistence type="predicted"/>
<dbReference type="Gene3D" id="3.90.1720.10">
    <property type="entry name" value="endopeptidase domain like (from Nostoc punctiforme)"/>
    <property type="match status" value="1"/>
</dbReference>
<name>A0A379WPG6_SALET</name>
<dbReference type="Proteomes" id="UP000254712">
    <property type="component" value="Unassembled WGS sequence"/>
</dbReference>
<evidence type="ECO:0000313" key="2">
    <source>
        <dbReference type="Proteomes" id="UP000254712"/>
    </source>
</evidence>
<dbReference type="EMBL" id="UGXT01000002">
    <property type="protein sequence ID" value="SUH36037.1"/>
    <property type="molecule type" value="Genomic_DNA"/>
</dbReference>
<accession>A0A379WPG6</accession>
<gene>
    <name evidence="1" type="primary">SBOV24401</name>
    <name evidence="1" type="ORF">NCTC8261_02286</name>
</gene>
<reference evidence="1 2" key="1">
    <citation type="submission" date="2018-06" db="EMBL/GenBank/DDBJ databases">
        <authorList>
            <consortium name="Pathogen Informatics"/>
            <person name="Doyle S."/>
        </authorList>
    </citation>
    <scope>NUCLEOTIDE SEQUENCE [LARGE SCALE GENOMIC DNA]</scope>
    <source>
        <strain evidence="1 2">NCTC8261</strain>
    </source>
</reference>
<organism evidence="1 2">
    <name type="scientific">Salmonella enterica I</name>
    <dbReference type="NCBI Taxonomy" id="59201"/>
    <lineage>
        <taxon>Bacteria</taxon>
        <taxon>Pseudomonadati</taxon>
        <taxon>Pseudomonadota</taxon>
        <taxon>Gammaproteobacteria</taxon>
        <taxon>Enterobacterales</taxon>
        <taxon>Enterobacteriaceae</taxon>
        <taxon>Salmonella</taxon>
    </lineage>
</organism>
<evidence type="ECO:0000313" key="1">
    <source>
        <dbReference type="EMBL" id="SUH36037.1"/>
    </source>
</evidence>